<dbReference type="Proteomes" id="UP001595818">
    <property type="component" value="Unassembled WGS sequence"/>
</dbReference>
<keyword evidence="2" id="KW-1185">Reference proteome</keyword>
<dbReference type="EC" id="2.4.-.-" evidence="1"/>
<dbReference type="GO" id="GO:0016757">
    <property type="term" value="F:glycosyltransferase activity"/>
    <property type="evidence" value="ECO:0007669"/>
    <property type="project" value="UniProtKB-KW"/>
</dbReference>
<accession>A0ABV9SX23</accession>
<keyword evidence="1" id="KW-0808">Transferase</keyword>
<proteinExistence type="predicted"/>
<organism evidence="1 2">
    <name type="scientific">Negadavirga shengliensis</name>
    <dbReference type="NCBI Taxonomy" id="1389218"/>
    <lineage>
        <taxon>Bacteria</taxon>
        <taxon>Pseudomonadati</taxon>
        <taxon>Bacteroidota</taxon>
        <taxon>Cytophagia</taxon>
        <taxon>Cytophagales</taxon>
        <taxon>Cyclobacteriaceae</taxon>
        <taxon>Negadavirga</taxon>
    </lineage>
</organism>
<gene>
    <name evidence="1" type="ORF">ACFPFU_04585</name>
</gene>
<sequence length="280" mass="32275">MTTELKPSTTLDGNPNYPFEFSICTLVTDHEEYAGMKSSFYEAGFTEGDCEFLIIDNSKANTMEAFSGLNLFLRKATGKYIIICHQDILLHDDNRMVLEERIRELDIKDPHWAVIGNAGGVNLKHRLQHITKGTTGQTIEEKHLPIKVITVDENFILVKNEANLALSADLKGFHMYGTDLCLIADVLGYHSYVVAFNLTHKSDGNADETFYQLKRNLIRKYRYAFRSRFVSTTVTRFYLSPKGWKSWICNSVPVLFLVRQYYKFFTVKKSYSIKYKDMQP</sequence>
<keyword evidence="1" id="KW-0328">Glycosyltransferase</keyword>
<dbReference type="SUPFAM" id="SSF53448">
    <property type="entry name" value="Nucleotide-diphospho-sugar transferases"/>
    <property type="match status" value="1"/>
</dbReference>
<protein>
    <submittedName>
        <fullName evidence="1">Glycosyltransferase family A protein</fullName>
        <ecNumber evidence="1">2.4.-.-</ecNumber>
    </submittedName>
</protein>
<dbReference type="RefSeq" id="WP_377061973.1">
    <property type="nucleotide sequence ID" value="NZ_JBHSJJ010000002.1"/>
</dbReference>
<evidence type="ECO:0000313" key="2">
    <source>
        <dbReference type="Proteomes" id="UP001595818"/>
    </source>
</evidence>
<dbReference type="CDD" id="cd00761">
    <property type="entry name" value="Glyco_tranf_GTA_type"/>
    <property type="match status" value="1"/>
</dbReference>
<dbReference type="EMBL" id="JBHSJJ010000002">
    <property type="protein sequence ID" value="MFC4870952.1"/>
    <property type="molecule type" value="Genomic_DNA"/>
</dbReference>
<reference evidence="2" key="1">
    <citation type="journal article" date="2019" name="Int. J. Syst. Evol. Microbiol.">
        <title>The Global Catalogue of Microorganisms (GCM) 10K type strain sequencing project: providing services to taxonomists for standard genome sequencing and annotation.</title>
        <authorList>
            <consortium name="The Broad Institute Genomics Platform"/>
            <consortium name="The Broad Institute Genome Sequencing Center for Infectious Disease"/>
            <person name="Wu L."/>
            <person name="Ma J."/>
        </authorList>
    </citation>
    <scope>NUCLEOTIDE SEQUENCE [LARGE SCALE GENOMIC DNA]</scope>
    <source>
        <strain evidence="2">CGMCC 4.7466</strain>
    </source>
</reference>
<name>A0ABV9SX23_9BACT</name>
<evidence type="ECO:0000313" key="1">
    <source>
        <dbReference type="EMBL" id="MFC4870952.1"/>
    </source>
</evidence>
<dbReference type="Gene3D" id="3.90.550.10">
    <property type="entry name" value="Spore Coat Polysaccharide Biosynthesis Protein SpsA, Chain A"/>
    <property type="match status" value="1"/>
</dbReference>
<dbReference type="InterPro" id="IPR029044">
    <property type="entry name" value="Nucleotide-diphossugar_trans"/>
</dbReference>
<comment type="caution">
    <text evidence="1">The sequence shown here is derived from an EMBL/GenBank/DDBJ whole genome shotgun (WGS) entry which is preliminary data.</text>
</comment>